<dbReference type="GO" id="GO:0005700">
    <property type="term" value="C:polytene chromosome"/>
    <property type="evidence" value="ECO:0007669"/>
    <property type="project" value="TreeGrafter"/>
</dbReference>
<feature type="domain" description="SET" evidence="2">
    <location>
        <begin position="36"/>
        <end position="155"/>
    </location>
</feature>
<dbReference type="GO" id="GO:0005634">
    <property type="term" value="C:nucleus"/>
    <property type="evidence" value="ECO:0007669"/>
    <property type="project" value="TreeGrafter"/>
</dbReference>
<organism evidence="3">
    <name type="scientific">Cyprinus carpio</name>
    <name type="common">Common carp</name>
    <dbReference type="NCBI Taxonomy" id="7962"/>
    <lineage>
        <taxon>Eukaryota</taxon>
        <taxon>Metazoa</taxon>
        <taxon>Chordata</taxon>
        <taxon>Craniata</taxon>
        <taxon>Vertebrata</taxon>
        <taxon>Euteleostomi</taxon>
        <taxon>Actinopterygii</taxon>
        <taxon>Neopterygii</taxon>
        <taxon>Teleostei</taxon>
        <taxon>Ostariophysi</taxon>
        <taxon>Cypriniformes</taxon>
        <taxon>Cyprinidae</taxon>
        <taxon>Cyprininae</taxon>
        <taxon>Cyprinus</taxon>
    </lineage>
</organism>
<dbReference type="PROSITE" id="PS50280">
    <property type="entry name" value="SET"/>
    <property type="match status" value="1"/>
</dbReference>
<dbReference type="GO" id="GO:0006357">
    <property type="term" value="P:regulation of transcription by RNA polymerase II"/>
    <property type="evidence" value="ECO:0007669"/>
    <property type="project" value="TreeGrafter"/>
</dbReference>
<feature type="compositionally biased region" description="Basic residues" evidence="1">
    <location>
        <begin position="381"/>
        <end position="393"/>
    </location>
</feature>
<sequence>MCVCVTIFSTIMLKRKTRIRPVDDARTHILSLRDKPGFMERFIDNNKGRGVFATQPVEAGAFVLEYRGELISAEECRARDYTELQSTFLFEFEWQKRHWCIDASKEDGSLGRLINDNHKSPNCTMKKIIVNDTPHLCLFAVKKIEIGSEIEYNYGDSQWPWRKKEPKQQTSVIETKTSLTDHSSHDASNKDAVVTQEPKQQTSVIETKTSLTDHSSHDASNKDAVVTQEPKQQTSVIETKTSLTDHSSHDASNKDAVVTQEPKQVFTIKGFSLVNYTESDETDEYIKDNPPSPHCDVVRKKTRNGNIQVIGVADFSDPLIDSNESIVDETDEDSSLQSDNEVVPKNLLMDRVPNCSVPLNESSDDSIDEPSTPMSGMASQRPRRNCHRPVKKLLSKEAGQQVNVRQ</sequence>
<feature type="compositionally biased region" description="Polar residues" evidence="1">
    <location>
        <begin position="197"/>
        <end position="213"/>
    </location>
</feature>
<feature type="region of interest" description="Disordered" evidence="1">
    <location>
        <begin position="356"/>
        <end position="406"/>
    </location>
</feature>
<dbReference type="InterPro" id="IPR001214">
    <property type="entry name" value="SET_dom"/>
</dbReference>
<dbReference type="Proteomes" id="UP001155660">
    <property type="component" value="Chromosome B13"/>
</dbReference>
<dbReference type="GeneID" id="109080598"/>
<feature type="region of interest" description="Disordered" evidence="1">
    <location>
        <begin position="159"/>
        <end position="256"/>
    </location>
</feature>
<gene>
    <name evidence="3" type="primary">LOC109080598</name>
</gene>
<dbReference type="Pfam" id="PF00856">
    <property type="entry name" value="SET"/>
    <property type="match status" value="1"/>
</dbReference>
<evidence type="ECO:0000313" key="3">
    <source>
        <dbReference type="RefSeq" id="XP_042593406.1"/>
    </source>
</evidence>
<reference evidence="3" key="1">
    <citation type="submission" date="2025-08" db="UniProtKB">
        <authorList>
            <consortium name="RefSeq"/>
        </authorList>
    </citation>
    <scope>IDENTIFICATION</scope>
    <source>
        <tissue evidence="3">Muscle</tissue>
    </source>
</reference>
<dbReference type="PANTHER" id="PTHR46167:SF1">
    <property type="entry name" value="N-LYSINE METHYLTRANSFERASE KMT5A"/>
    <property type="match status" value="1"/>
</dbReference>
<proteinExistence type="predicted"/>
<evidence type="ECO:0000259" key="2">
    <source>
        <dbReference type="PROSITE" id="PS50280"/>
    </source>
</evidence>
<dbReference type="RefSeq" id="XP_042593406.1">
    <property type="nucleotide sequence ID" value="XM_042737472.1"/>
</dbReference>
<name>A0A9R0AE26_CYPCA</name>
<feature type="compositionally biased region" description="Polar residues" evidence="1">
    <location>
        <begin position="229"/>
        <end position="245"/>
    </location>
</feature>
<dbReference type="KEGG" id="ccar:109080598"/>
<evidence type="ECO:0000256" key="1">
    <source>
        <dbReference type="SAM" id="MobiDB-lite"/>
    </source>
</evidence>
<feature type="compositionally biased region" description="Polar residues" evidence="1">
    <location>
        <begin position="168"/>
        <end position="181"/>
    </location>
</feature>
<dbReference type="OrthoDB" id="16287at2759"/>
<dbReference type="AlphaFoldDB" id="A0A9R0AE26"/>
<protein>
    <submittedName>
        <fullName evidence="3">Uncharacterized protein LOC109080598 isoform X1</fullName>
    </submittedName>
</protein>
<accession>A0A9R0AE26</accession>
<dbReference type="SMART" id="SM00317">
    <property type="entry name" value="SET"/>
    <property type="match status" value="1"/>
</dbReference>
<dbReference type="InterPro" id="IPR051760">
    <property type="entry name" value="KMT5A"/>
</dbReference>
<dbReference type="PANTHER" id="PTHR46167">
    <property type="entry name" value="N-LYSINE METHYLTRANSFERASE KMT5A"/>
    <property type="match status" value="1"/>
</dbReference>
<dbReference type="GO" id="GO:0043516">
    <property type="term" value="P:regulation of DNA damage response, signal transduction by p53 class mediator"/>
    <property type="evidence" value="ECO:0007669"/>
    <property type="project" value="TreeGrafter"/>
</dbReference>
<dbReference type="GO" id="GO:0042799">
    <property type="term" value="F:histone H4K20 methyltransferase activity"/>
    <property type="evidence" value="ECO:0007669"/>
    <property type="project" value="TreeGrafter"/>
</dbReference>